<dbReference type="Proteomes" id="UP001320706">
    <property type="component" value="Unassembled WGS sequence"/>
</dbReference>
<sequence>MATENATATSTSQITREETTQLRRVSADLPPTPPESEHSDAEKGEATKPSDYPLPPDSKAPTEVIEVDKKTPDGWLPRDPRLIRLTGVHPFNVEAPLTDLFNEGFLTSPELFYVRNHGAVPQVQDEEIPDWEFSIEGLVENPITLTLKDLIAGYPQITCPITLVCAGNRRKEQNVVRKTKGFSWGAAGVSTALWTGTMMQELLKVAKPKRGARYVCMEGADKLPNGYYGTSVKLNWAMDPNRGMMLAHKMNGEMLRPDHGKPLRAVIPGQIGGRSVKWLKKLIITDKPSDNWYHIYDNRVLPTSVSPEESANNQAWWMDERYAIFDLSCNSAIAYPAHEEQLCLVGAPEFYRAKGYAYGGGGRRITRVEVTLDKGKTWRLANIDYAEDRYREAAGTELFGGTIDMEWREASFCWCFWNIDIPLAELRDAKDIFVRCMDESMTIQPRDMYWSVLGMMNNPWFRVTISLEKDYLRFEHPTQPALIPGGWMERVKAAGGNLANGYWGEKIGSEDAEGPVEEVAKEIKMTKDGLNTTITIDDLRKHDKEDQPWFVVNGEVYDGTKFLEGHPGGAQSIVSAAGLDATDEFMAIHSETAKAMMPTYHIGSLDEEGKKALSGEDVQPDPSAAPTPTFLDSRNWKKAILHSKTTVSWDTRIFTFKLEHDAQTVGLPTGQHLMIRLRDPVTREAIIRSYTPISETSKPGYMDVLVKIYFDSAERKGGKMSQAMDSLPIGHFVDFKGPIGKFEYLGNGLCSVNGAKRNVKHFVMICGGSGITPIYQVFRAVMQDRQDPTRCTLLDGNRLVEDILVKEELDAFARDNEERCKLLYTLTKAPEEWDGLRGRIAGPLLAEHASKEVLGTEKGEAMVLICGPEALEKACHKALLENGWSDEELLFF</sequence>
<evidence type="ECO:0000313" key="1">
    <source>
        <dbReference type="EMBL" id="KAK8217209.1"/>
    </source>
</evidence>
<comment type="caution">
    <text evidence="1">The sequence shown here is derived from an EMBL/GenBank/DDBJ whole genome shotgun (WGS) entry which is preliminary data.</text>
</comment>
<protein>
    <submittedName>
        <fullName evidence="1">Uncharacterized protein</fullName>
    </submittedName>
</protein>
<keyword evidence="2" id="KW-1185">Reference proteome</keyword>
<dbReference type="EMBL" id="JAMKPW020000006">
    <property type="protein sequence ID" value="KAK8217209.1"/>
    <property type="molecule type" value="Genomic_DNA"/>
</dbReference>
<gene>
    <name evidence="1" type="ORF">M8818_001461</name>
</gene>
<name>A0ACC3SKC8_9PEZI</name>
<proteinExistence type="predicted"/>
<evidence type="ECO:0000313" key="2">
    <source>
        <dbReference type="Proteomes" id="UP001320706"/>
    </source>
</evidence>
<accession>A0ACC3SKC8</accession>
<organism evidence="1 2">
    <name type="scientific">Zalaria obscura</name>
    <dbReference type="NCBI Taxonomy" id="2024903"/>
    <lineage>
        <taxon>Eukaryota</taxon>
        <taxon>Fungi</taxon>
        <taxon>Dikarya</taxon>
        <taxon>Ascomycota</taxon>
        <taxon>Pezizomycotina</taxon>
        <taxon>Dothideomycetes</taxon>
        <taxon>Dothideomycetidae</taxon>
        <taxon>Dothideales</taxon>
        <taxon>Zalariaceae</taxon>
        <taxon>Zalaria</taxon>
    </lineage>
</organism>
<reference evidence="1" key="1">
    <citation type="submission" date="2024-02" db="EMBL/GenBank/DDBJ databases">
        <title>Metagenome Assembled Genome of Zalaria obscura JY119.</title>
        <authorList>
            <person name="Vighnesh L."/>
            <person name="Jagadeeshwari U."/>
            <person name="Venkata Ramana C."/>
            <person name="Sasikala C."/>
        </authorList>
    </citation>
    <scope>NUCLEOTIDE SEQUENCE</scope>
    <source>
        <strain evidence="1">JY119</strain>
    </source>
</reference>